<comment type="subcellular location">
    <subcellularLocation>
        <location evidence="5">Cytoplasm</location>
    </subcellularLocation>
</comment>
<evidence type="ECO:0000256" key="4">
    <source>
        <dbReference type="ARBA" id="ARBA00022993"/>
    </source>
</evidence>
<dbReference type="NCBIfam" id="TIGR00152">
    <property type="entry name" value="dephospho-CoA kinase"/>
    <property type="match status" value="1"/>
</dbReference>
<keyword evidence="2 5" id="KW-0547">Nucleotide-binding</keyword>
<dbReference type="Gene3D" id="3.40.50.300">
    <property type="entry name" value="P-loop containing nucleotide triphosphate hydrolases"/>
    <property type="match status" value="1"/>
</dbReference>
<comment type="caution">
    <text evidence="7">The sequence shown here is derived from an EMBL/GenBank/DDBJ whole genome shotgun (WGS) entry which is preliminary data.</text>
</comment>
<dbReference type="Pfam" id="PF01121">
    <property type="entry name" value="CoaE"/>
    <property type="match status" value="1"/>
</dbReference>
<comment type="similarity">
    <text evidence="1 5">Belongs to the CoaE family.</text>
</comment>
<sequence>MALRIGLTGGVACGKSTVAEMLKAAGAHVLDADVIARELVAPGSPALRAIIAHFGPAFSAPGGGLDRAALRARIFADPAAKTWLEALLHPLIRATFMTASAALAEQHPQTPLVWVVPLLVENDYRPLLDQVLVVDCPRSVQVERLRARPGWTKEQVTAVLAAQCDRAARNAAADWIITNEGTLTELQTQVGLYLRHLRGTGRFA</sequence>
<dbReference type="GO" id="GO:0005524">
    <property type="term" value="F:ATP binding"/>
    <property type="evidence" value="ECO:0007669"/>
    <property type="project" value="UniProtKB-UniRule"/>
</dbReference>
<dbReference type="GO" id="GO:0005737">
    <property type="term" value="C:cytoplasm"/>
    <property type="evidence" value="ECO:0007669"/>
    <property type="project" value="UniProtKB-SubCell"/>
</dbReference>
<dbReference type="OMA" id="CQMDIEQ"/>
<dbReference type="PANTHER" id="PTHR10695:SF46">
    <property type="entry name" value="BIFUNCTIONAL COENZYME A SYNTHASE-RELATED"/>
    <property type="match status" value="1"/>
</dbReference>
<dbReference type="RefSeq" id="WP_009562646.1">
    <property type="nucleotide sequence ID" value="NZ_AP025160.1"/>
</dbReference>
<gene>
    <name evidence="5" type="primary">coaE</name>
    <name evidence="7" type="ORF">DN052_07265</name>
</gene>
<evidence type="ECO:0000256" key="3">
    <source>
        <dbReference type="ARBA" id="ARBA00022840"/>
    </source>
</evidence>
<dbReference type="InterPro" id="IPR027417">
    <property type="entry name" value="P-loop_NTPase"/>
</dbReference>
<protein>
    <recommendedName>
        <fullName evidence="5 6">Dephospho-CoA kinase</fullName>
        <ecNumber evidence="5 6">2.7.1.24</ecNumber>
    </recommendedName>
    <alternativeName>
        <fullName evidence="5">Dephosphocoenzyme A kinase</fullName>
    </alternativeName>
</protein>
<dbReference type="PROSITE" id="PS51219">
    <property type="entry name" value="DPCK"/>
    <property type="match status" value="1"/>
</dbReference>
<dbReference type="HAMAP" id="MF_00376">
    <property type="entry name" value="Dephospho_CoA_kinase"/>
    <property type="match status" value="1"/>
</dbReference>
<proteinExistence type="inferred from homology"/>
<evidence type="ECO:0000313" key="7">
    <source>
        <dbReference type="EMBL" id="PZD82790.1"/>
    </source>
</evidence>
<evidence type="ECO:0000256" key="1">
    <source>
        <dbReference type="ARBA" id="ARBA00009018"/>
    </source>
</evidence>
<name>A0A2W1K8S5_ACIFR</name>
<keyword evidence="4 5" id="KW-0173">Coenzyme A biosynthesis</keyword>
<dbReference type="OrthoDB" id="5292032at2"/>
<feature type="binding site" evidence="5">
    <location>
        <begin position="12"/>
        <end position="17"/>
    </location>
    <ligand>
        <name>ATP</name>
        <dbReference type="ChEBI" id="CHEBI:30616"/>
    </ligand>
</feature>
<dbReference type="GO" id="GO:0015937">
    <property type="term" value="P:coenzyme A biosynthetic process"/>
    <property type="evidence" value="ECO:0007669"/>
    <property type="project" value="UniProtKB-UniRule"/>
</dbReference>
<dbReference type="Proteomes" id="UP000248886">
    <property type="component" value="Unassembled WGS sequence"/>
</dbReference>
<comment type="catalytic activity">
    <reaction evidence="5">
        <text>3'-dephospho-CoA + ATP = ADP + CoA + H(+)</text>
        <dbReference type="Rhea" id="RHEA:18245"/>
        <dbReference type="ChEBI" id="CHEBI:15378"/>
        <dbReference type="ChEBI" id="CHEBI:30616"/>
        <dbReference type="ChEBI" id="CHEBI:57287"/>
        <dbReference type="ChEBI" id="CHEBI:57328"/>
        <dbReference type="ChEBI" id="CHEBI:456216"/>
        <dbReference type="EC" id="2.7.1.24"/>
    </reaction>
</comment>
<dbReference type="GO" id="GO:0004140">
    <property type="term" value="F:dephospho-CoA kinase activity"/>
    <property type="evidence" value="ECO:0007669"/>
    <property type="project" value="UniProtKB-UniRule"/>
</dbReference>
<evidence type="ECO:0000256" key="6">
    <source>
        <dbReference type="NCBIfam" id="TIGR00152"/>
    </source>
</evidence>
<keyword evidence="5" id="KW-0808">Transferase</keyword>
<dbReference type="UniPathway" id="UPA00241">
    <property type="reaction ID" value="UER00356"/>
</dbReference>
<dbReference type="PANTHER" id="PTHR10695">
    <property type="entry name" value="DEPHOSPHO-COA KINASE-RELATED"/>
    <property type="match status" value="1"/>
</dbReference>
<accession>A0A2W1K8S5</accession>
<dbReference type="EC" id="2.7.1.24" evidence="5 6"/>
<evidence type="ECO:0000313" key="8">
    <source>
        <dbReference type="Proteomes" id="UP000248886"/>
    </source>
</evidence>
<keyword evidence="5 7" id="KW-0418">Kinase</keyword>
<comment type="pathway">
    <text evidence="5">Cofactor biosynthesis; coenzyme A biosynthesis; CoA from (R)-pantothenate: step 5/5.</text>
</comment>
<dbReference type="EMBL" id="QKQP01000001">
    <property type="protein sequence ID" value="PZD82790.1"/>
    <property type="molecule type" value="Genomic_DNA"/>
</dbReference>
<dbReference type="CDD" id="cd02022">
    <property type="entry name" value="DPCK"/>
    <property type="match status" value="1"/>
</dbReference>
<dbReference type="InterPro" id="IPR001977">
    <property type="entry name" value="Depp_CoAkinase"/>
</dbReference>
<dbReference type="AlphaFoldDB" id="A0A2W1K8S5"/>
<reference evidence="7 8" key="1">
    <citation type="submission" date="2018-06" db="EMBL/GenBank/DDBJ databases">
        <title>Draft sequence of Acidithiobacillus ferrooxidans CCM 4253.</title>
        <authorList>
            <person name="Moya-Beltran A."/>
            <person name="Castro M."/>
            <person name="Covarrubias P.C."/>
            <person name="Issotta F."/>
            <person name="Janiczek O."/>
            <person name="Mandl M."/>
            <person name="Kucera J."/>
            <person name="Quatrini R."/>
        </authorList>
    </citation>
    <scope>NUCLEOTIDE SEQUENCE [LARGE SCALE GENOMIC DNA]</scope>
    <source>
        <strain evidence="7 8">CCM 4253</strain>
    </source>
</reference>
<dbReference type="SUPFAM" id="SSF52540">
    <property type="entry name" value="P-loop containing nucleoside triphosphate hydrolases"/>
    <property type="match status" value="1"/>
</dbReference>
<organism evidence="7 8">
    <name type="scientific">Acidithiobacillus ferrooxidans</name>
    <name type="common">Thiobacillus ferrooxidans</name>
    <dbReference type="NCBI Taxonomy" id="920"/>
    <lineage>
        <taxon>Bacteria</taxon>
        <taxon>Pseudomonadati</taxon>
        <taxon>Pseudomonadota</taxon>
        <taxon>Acidithiobacillia</taxon>
        <taxon>Acidithiobacillales</taxon>
        <taxon>Acidithiobacillaceae</taxon>
        <taxon>Acidithiobacillus</taxon>
    </lineage>
</organism>
<comment type="function">
    <text evidence="5">Catalyzes the phosphorylation of the 3'-hydroxyl group of dephosphocoenzyme A to form coenzyme A.</text>
</comment>
<keyword evidence="3 5" id="KW-0067">ATP-binding</keyword>
<dbReference type="GeneID" id="65279572"/>
<keyword evidence="5" id="KW-0963">Cytoplasm</keyword>
<evidence type="ECO:0000256" key="2">
    <source>
        <dbReference type="ARBA" id="ARBA00022741"/>
    </source>
</evidence>
<evidence type="ECO:0000256" key="5">
    <source>
        <dbReference type="HAMAP-Rule" id="MF_00376"/>
    </source>
</evidence>